<dbReference type="KEGG" id="rmar:GBA65_16545"/>
<evidence type="ECO:0000256" key="4">
    <source>
        <dbReference type="ARBA" id="ARBA00022827"/>
    </source>
</evidence>
<dbReference type="AlphaFoldDB" id="A0A6G8Q0B5"/>
<dbReference type="GO" id="GO:0051536">
    <property type="term" value="F:iron-sulfur cluster binding"/>
    <property type="evidence" value="ECO:0007669"/>
    <property type="project" value="UniProtKB-KW"/>
</dbReference>
<keyword evidence="7" id="KW-0411">Iron-sulfur</keyword>
<dbReference type="InterPro" id="IPR004017">
    <property type="entry name" value="Cys_rich_dom"/>
</dbReference>
<evidence type="ECO:0000256" key="7">
    <source>
        <dbReference type="ARBA" id="ARBA00023014"/>
    </source>
</evidence>
<dbReference type="InterPro" id="IPR016169">
    <property type="entry name" value="FAD-bd_PCMH_sub2"/>
</dbReference>
<feature type="domain" description="FAD-binding PCMH-type" evidence="9">
    <location>
        <begin position="46"/>
        <end position="273"/>
    </location>
</feature>
<dbReference type="SUPFAM" id="SSF56176">
    <property type="entry name" value="FAD-binding/transporter-associated domain-like"/>
    <property type="match status" value="1"/>
</dbReference>
<dbReference type="InterPro" id="IPR006094">
    <property type="entry name" value="Oxid_FAD_bind_N"/>
</dbReference>
<evidence type="ECO:0000259" key="9">
    <source>
        <dbReference type="PROSITE" id="PS51387"/>
    </source>
</evidence>
<dbReference type="EMBL" id="CP045121">
    <property type="protein sequence ID" value="QIN79870.1"/>
    <property type="molecule type" value="Genomic_DNA"/>
</dbReference>
<dbReference type="Gene3D" id="3.30.43.10">
    <property type="entry name" value="Uridine Diphospho-n-acetylenolpyruvylglucosamine Reductase, domain 2"/>
    <property type="match status" value="1"/>
</dbReference>
<dbReference type="InterPro" id="IPR016166">
    <property type="entry name" value="FAD-bd_PCMH"/>
</dbReference>
<dbReference type="SUPFAM" id="SSF46548">
    <property type="entry name" value="alpha-helical ferredoxin"/>
    <property type="match status" value="1"/>
</dbReference>
<dbReference type="Pfam" id="PF01565">
    <property type="entry name" value="FAD_binding_4"/>
    <property type="match status" value="1"/>
</dbReference>
<dbReference type="PROSITE" id="PS51379">
    <property type="entry name" value="4FE4S_FER_2"/>
    <property type="match status" value="1"/>
</dbReference>
<dbReference type="PANTHER" id="PTHR11748:SF119">
    <property type="entry name" value="D-2-HYDROXYGLUTARATE DEHYDROGENASE"/>
    <property type="match status" value="1"/>
</dbReference>
<dbReference type="SUPFAM" id="SSF55103">
    <property type="entry name" value="FAD-linked oxidases, C-terminal domain"/>
    <property type="match status" value="1"/>
</dbReference>
<dbReference type="Gene3D" id="1.10.45.10">
    <property type="entry name" value="Vanillyl-alcohol Oxidase, Chain A, domain 4"/>
    <property type="match status" value="1"/>
</dbReference>
<dbReference type="InterPro" id="IPR036318">
    <property type="entry name" value="FAD-bd_PCMH-like_sf"/>
</dbReference>
<dbReference type="Gene3D" id="3.30.70.2740">
    <property type="match status" value="1"/>
</dbReference>
<evidence type="ECO:0000313" key="11">
    <source>
        <dbReference type="Proteomes" id="UP000502706"/>
    </source>
</evidence>
<evidence type="ECO:0000256" key="5">
    <source>
        <dbReference type="ARBA" id="ARBA00023002"/>
    </source>
</evidence>
<dbReference type="InterPro" id="IPR016171">
    <property type="entry name" value="Vanillyl_alc_oxidase_C-sub2"/>
</dbReference>
<dbReference type="PANTHER" id="PTHR11748">
    <property type="entry name" value="D-LACTATE DEHYDROGENASE"/>
    <property type="match status" value="1"/>
</dbReference>
<evidence type="ECO:0000256" key="1">
    <source>
        <dbReference type="ARBA" id="ARBA00001974"/>
    </source>
</evidence>
<dbReference type="PROSITE" id="PS00198">
    <property type="entry name" value="4FE4S_FER_1"/>
    <property type="match status" value="1"/>
</dbReference>
<evidence type="ECO:0000259" key="8">
    <source>
        <dbReference type="PROSITE" id="PS51379"/>
    </source>
</evidence>
<dbReference type="PROSITE" id="PS51387">
    <property type="entry name" value="FAD_PCMH"/>
    <property type="match status" value="1"/>
</dbReference>
<dbReference type="GO" id="GO:1903457">
    <property type="term" value="P:lactate catabolic process"/>
    <property type="evidence" value="ECO:0007669"/>
    <property type="project" value="TreeGrafter"/>
</dbReference>
<keyword evidence="5" id="KW-0560">Oxidoreductase</keyword>
<dbReference type="InterPro" id="IPR017900">
    <property type="entry name" value="4Fe4S_Fe_S_CS"/>
</dbReference>
<name>A0A6G8Q0B5_9ACTN</name>
<evidence type="ECO:0000256" key="6">
    <source>
        <dbReference type="ARBA" id="ARBA00023004"/>
    </source>
</evidence>
<dbReference type="GO" id="GO:0004458">
    <property type="term" value="F:D-lactate dehydrogenase (cytochrome) activity"/>
    <property type="evidence" value="ECO:0007669"/>
    <property type="project" value="TreeGrafter"/>
</dbReference>
<dbReference type="Pfam" id="PF02913">
    <property type="entry name" value="FAD-oxidase_C"/>
    <property type="match status" value="1"/>
</dbReference>
<keyword evidence="2" id="KW-0285">Flavoprotein</keyword>
<dbReference type="GO" id="GO:0046872">
    <property type="term" value="F:metal ion binding"/>
    <property type="evidence" value="ECO:0007669"/>
    <property type="project" value="UniProtKB-KW"/>
</dbReference>
<evidence type="ECO:0000313" key="10">
    <source>
        <dbReference type="EMBL" id="QIN79870.1"/>
    </source>
</evidence>
<dbReference type="InterPro" id="IPR016167">
    <property type="entry name" value="FAD-bd_PCMH_sub1"/>
</dbReference>
<accession>A0A6G8Q0B5</accession>
<dbReference type="Proteomes" id="UP000502706">
    <property type="component" value="Chromosome"/>
</dbReference>
<dbReference type="Pfam" id="PF13534">
    <property type="entry name" value="Fer4_17"/>
    <property type="match status" value="1"/>
</dbReference>
<feature type="domain" description="4Fe-4S ferredoxin-type" evidence="8">
    <location>
        <begin position="612"/>
        <end position="643"/>
    </location>
</feature>
<dbReference type="Gene3D" id="3.30.465.10">
    <property type="match status" value="1"/>
</dbReference>
<dbReference type="InterPro" id="IPR009051">
    <property type="entry name" value="Helical_ferredxn"/>
</dbReference>
<keyword evidence="11" id="KW-1185">Reference proteome</keyword>
<gene>
    <name evidence="10" type="ORF">GBA65_16545</name>
</gene>
<dbReference type="InterPro" id="IPR004113">
    <property type="entry name" value="FAD-bd_oxidored_4_C"/>
</dbReference>
<organism evidence="10 11">
    <name type="scientific">Rubrobacter marinus</name>
    <dbReference type="NCBI Taxonomy" id="2653852"/>
    <lineage>
        <taxon>Bacteria</taxon>
        <taxon>Bacillati</taxon>
        <taxon>Actinomycetota</taxon>
        <taxon>Rubrobacteria</taxon>
        <taxon>Rubrobacterales</taxon>
        <taxon>Rubrobacteraceae</taxon>
        <taxon>Rubrobacter</taxon>
    </lineage>
</organism>
<keyword evidence="4" id="KW-0274">FAD</keyword>
<evidence type="ECO:0000256" key="2">
    <source>
        <dbReference type="ARBA" id="ARBA00022630"/>
    </source>
</evidence>
<proteinExistence type="predicted"/>
<dbReference type="Gene3D" id="1.10.1060.10">
    <property type="entry name" value="Alpha-helical ferredoxin"/>
    <property type="match status" value="1"/>
</dbReference>
<keyword evidence="3" id="KW-0479">Metal-binding</keyword>
<dbReference type="InterPro" id="IPR016164">
    <property type="entry name" value="FAD-linked_Oxase-like_C"/>
</dbReference>
<keyword evidence="6" id="KW-0408">Iron</keyword>
<dbReference type="RefSeq" id="WP_166397544.1">
    <property type="nucleotide sequence ID" value="NZ_CP045121.1"/>
</dbReference>
<comment type="cofactor">
    <cofactor evidence="1">
        <name>FAD</name>
        <dbReference type="ChEBI" id="CHEBI:57692"/>
    </cofactor>
</comment>
<dbReference type="Pfam" id="PF02754">
    <property type="entry name" value="CCG"/>
    <property type="match status" value="2"/>
</dbReference>
<dbReference type="GO" id="GO:0008720">
    <property type="term" value="F:D-lactate dehydrogenase (NAD+) activity"/>
    <property type="evidence" value="ECO:0007669"/>
    <property type="project" value="TreeGrafter"/>
</dbReference>
<dbReference type="GO" id="GO:0071949">
    <property type="term" value="F:FAD binding"/>
    <property type="evidence" value="ECO:0007669"/>
    <property type="project" value="InterPro"/>
</dbReference>
<protein>
    <submittedName>
        <fullName evidence="10">FAD-binding protein</fullName>
    </submittedName>
</protein>
<reference evidence="10 11" key="1">
    <citation type="submission" date="2019-10" db="EMBL/GenBank/DDBJ databases">
        <title>Rubrobacter sp nov SCSIO 52915 isolated from a deep-sea sediment in the South China Sea.</title>
        <authorList>
            <person name="Chen R.W."/>
        </authorList>
    </citation>
    <scope>NUCLEOTIDE SEQUENCE [LARGE SCALE GENOMIC DNA]</scope>
    <source>
        <strain evidence="10 11">SCSIO 52915</strain>
    </source>
</reference>
<dbReference type="InterPro" id="IPR017896">
    <property type="entry name" value="4Fe4S_Fe-S-bd"/>
</dbReference>
<sequence length="961" mass="103391">MLKREIREDAGSGVDGLREALSGKLDGFLRTDPVSRALWSTDASIYKRDPVAVAVARSEGDVKAVVDAARETGLSVTPRGTGTSLAGQATAPGLMLDTSEMQDILEIDLDGRWCSVEPGVIQGELNARVEPHGLVFGADTSTSDVATLGGMVGNNSAGMRSLVFGTTADQILSLRCVLASGEVVDLRPMPRAEAERRARGGDATARLLRNALEVGERYGDEIRRRYPKLIRRVSGYGLDSLLDPDTVDLTRLVCGSEGTLAVMTRADFRLQQLPPARALASFQFDSLAASARATVAFLAMDPSAVELLDDVAINRARASNAYRGSTGFVEGDPKALLLVEWSGTQEEIDERFESLDEIAREVGASVAVPLRSKEAQAQTVKLRKSTLPLLLGTAEKEKPVAFVEDAAVPPENLEEFVVRFEEIVERAGTWACFYGHASVGTLHVRPALDTGDPEGVARMRRIAEEVADLVAECGGSVSGEHGDGLSRSEFLSKMYGPELVRAFGEVKRAWDPKGMLNPGVIVDPPKMDEGLRISPGRRRLPLATNFDFSDQGGFAPAVELCNGSGFCRKKNSGTMCPSYMVTLDEKDTTRARANALRSVLDGTLSPEELTGEGMKEVFDLCVACKACKSECPSQVDVASMKTEVLNQMGQKHGFSLRQKAAGHIREQLALASRVPRLYNAVAGTVLARRAAGLAGIDPRRSLPKVTTRTFSQRFGELPQGEGPVEVALFNDTWNEYQRPGIGEGMVRVFAAAGARVHLPDVVCCGRPMLSEGLVDEARENAKKNLDILTPLIERGVPLIGLEPSCILTMRDDYRKLLPGDERVEGLAKATRLFEEAVLELDAELPLEGGNPVLLHGHCHQKAMVGTKPTEEVLGMVPGTEVTVVDSGCCGMAGLFGYEKGHYEVSMKMGERRLFPAVREARGQVLVAPGTSCREQILGGTGGHAIHPAEYLANCLQSNGRG</sequence>
<evidence type="ECO:0000256" key="3">
    <source>
        <dbReference type="ARBA" id="ARBA00022723"/>
    </source>
</evidence>